<dbReference type="GO" id="GO:0006952">
    <property type="term" value="P:defense response"/>
    <property type="evidence" value="ECO:0007669"/>
    <property type="project" value="InterPro"/>
</dbReference>
<gene>
    <name evidence="1" type="ORF">BOLC2T06923H</name>
</gene>
<dbReference type="GO" id="GO:0043531">
    <property type="term" value="F:ADP binding"/>
    <property type="evidence" value="ECO:0007669"/>
    <property type="project" value="InterPro"/>
</dbReference>
<name>A0A3P6D5B8_BRAOL</name>
<proteinExistence type="predicted"/>
<dbReference type="Gene3D" id="1.10.8.430">
    <property type="entry name" value="Helical domain of apoptotic protease-activating factors"/>
    <property type="match status" value="1"/>
</dbReference>
<dbReference type="InterPro" id="IPR042197">
    <property type="entry name" value="Apaf_helical"/>
</dbReference>
<organism evidence="1">
    <name type="scientific">Brassica oleracea</name>
    <name type="common">Wild cabbage</name>
    <dbReference type="NCBI Taxonomy" id="3712"/>
    <lineage>
        <taxon>Eukaryota</taxon>
        <taxon>Viridiplantae</taxon>
        <taxon>Streptophyta</taxon>
        <taxon>Embryophyta</taxon>
        <taxon>Tracheophyta</taxon>
        <taxon>Spermatophyta</taxon>
        <taxon>Magnoliopsida</taxon>
        <taxon>eudicotyledons</taxon>
        <taxon>Gunneridae</taxon>
        <taxon>Pentapetalae</taxon>
        <taxon>rosids</taxon>
        <taxon>malvids</taxon>
        <taxon>Brassicales</taxon>
        <taxon>Brassicaceae</taxon>
        <taxon>Brassiceae</taxon>
        <taxon>Brassica</taxon>
    </lineage>
</organism>
<dbReference type="PANTHER" id="PTHR11017:SF230">
    <property type="entry name" value="ADP-RIBOSYL CYCLASE_CYCLIC ADP-RIBOSE HYDROLASE"/>
    <property type="match status" value="1"/>
</dbReference>
<dbReference type="InterPro" id="IPR027417">
    <property type="entry name" value="P-loop_NTPase"/>
</dbReference>
<dbReference type="SUPFAM" id="SSF52540">
    <property type="entry name" value="P-loop containing nucleoside triphosphate hydrolases"/>
    <property type="match status" value="1"/>
</dbReference>
<accession>A0A3P6D5B8</accession>
<dbReference type="PANTHER" id="PTHR11017">
    <property type="entry name" value="LEUCINE-RICH REPEAT-CONTAINING PROTEIN"/>
    <property type="match status" value="1"/>
</dbReference>
<dbReference type="PRINTS" id="PR00364">
    <property type="entry name" value="DISEASERSIST"/>
</dbReference>
<reference evidence="1" key="1">
    <citation type="submission" date="2018-11" db="EMBL/GenBank/DDBJ databases">
        <authorList>
            <consortium name="Genoscope - CEA"/>
            <person name="William W."/>
        </authorList>
    </citation>
    <scope>NUCLEOTIDE SEQUENCE</scope>
</reference>
<dbReference type="EMBL" id="LR031874">
    <property type="protein sequence ID" value="VDD19834.1"/>
    <property type="molecule type" value="Genomic_DNA"/>
</dbReference>
<dbReference type="InterPro" id="IPR044974">
    <property type="entry name" value="Disease_R_plants"/>
</dbReference>
<dbReference type="FunFam" id="1.10.8.430:FF:000002">
    <property type="entry name" value="Disease resistance protein (TIR-NBS-LRR class)"/>
    <property type="match status" value="1"/>
</dbReference>
<dbReference type="AlphaFoldDB" id="A0A3P6D5B8"/>
<sequence>MLSGKKVLVVLDEVDSRWQLEEMANQRGWVGPGSIVIITTEDKKLLKSLGLGTNHMYEMIFPASTWALQILCQYAFGQNSPDYGFERLAWEVTGLAGNLPLGLKVMGSYLRGMSMDEWIEALPRLRSSLDREI</sequence>
<evidence type="ECO:0000313" key="1">
    <source>
        <dbReference type="EMBL" id="VDD19834.1"/>
    </source>
</evidence>
<dbReference type="Gene3D" id="3.40.50.300">
    <property type="entry name" value="P-loop containing nucleotide triphosphate hydrolases"/>
    <property type="match status" value="1"/>
</dbReference>
<protein>
    <submittedName>
        <fullName evidence="1">Uncharacterized protein</fullName>
    </submittedName>
</protein>